<dbReference type="CDD" id="cd04080">
    <property type="entry name" value="CBM6_cellulase-like"/>
    <property type="match status" value="1"/>
</dbReference>
<dbReference type="Pfam" id="PF00404">
    <property type="entry name" value="Dockerin_1"/>
    <property type="match status" value="1"/>
</dbReference>
<dbReference type="SMART" id="SM00606">
    <property type="entry name" value="CBD_IV"/>
    <property type="match status" value="1"/>
</dbReference>
<feature type="domain" description="CBM6" evidence="3">
    <location>
        <begin position="667"/>
        <end position="784"/>
    </location>
</feature>
<feature type="transmembrane region" description="Helical" evidence="2">
    <location>
        <begin position="126"/>
        <end position="148"/>
    </location>
</feature>
<dbReference type="SUPFAM" id="SSF49785">
    <property type="entry name" value="Galactose-binding domain-like"/>
    <property type="match status" value="1"/>
</dbReference>
<protein>
    <submittedName>
        <fullName evidence="4">Carbohydrate-binding protein</fullName>
    </submittedName>
</protein>
<dbReference type="Pfam" id="PF04015">
    <property type="entry name" value="DUF362"/>
    <property type="match status" value="1"/>
</dbReference>
<dbReference type="InterPro" id="IPR036439">
    <property type="entry name" value="Dockerin_dom_sf"/>
</dbReference>
<dbReference type="RefSeq" id="WP_200274429.1">
    <property type="nucleotide sequence ID" value="NZ_JAENHN010000071.1"/>
</dbReference>
<evidence type="ECO:0000313" key="4">
    <source>
        <dbReference type="EMBL" id="MBK1813867.1"/>
    </source>
</evidence>
<gene>
    <name evidence="4" type="ORF">JHL18_24995</name>
</gene>
<reference evidence="5" key="1">
    <citation type="submission" date="2021-01" db="EMBL/GenBank/DDBJ databases">
        <title>Genome public.</title>
        <authorList>
            <person name="Liu C."/>
            <person name="Sun Q."/>
        </authorList>
    </citation>
    <scope>NUCLEOTIDE SEQUENCE [LARGE SCALE GENOMIC DNA]</scope>
    <source>
        <strain evidence="5">YIM B02505</strain>
    </source>
</reference>
<dbReference type="InterPro" id="IPR008979">
    <property type="entry name" value="Galactose-bd-like_sf"/>
</dbReference>
<dbReference type="InterPro" id="IPR007160">
    <property type="entry name" value="DUF362"/>
</dbReference>
<dbReference type="InterPro" id="IPR002105">
    <property type="entry name" value="Dockerin_1_rpt"/>
</dbReference>
<sequence>MVSNDNSVEEKRCPKTGKIINSSEDTLEGVKRCPKTGRIINSSQDTSQEIKRCPKTGRIINSSEDASQEVKRCPKTGKIISEPSKRKDLKGLKKWFFPIIGLGSLIWFLIRVIPKPSRAQYPCMRVVAPVAASFVTWAVGVFGLVASFMKSKKLIKNAKYVQASIVIIIGLLVSTIFTASSSLSSAKASTVPDGPNSPMGVGKGIFPGRVTWARNLNATTWDGSTGYWWQDNNTNQTLVDSMVSTSIQALTKTNNDTDSWDAIFKYFNQNHEKGIIGYKSGEKIAIKINCNNTRDSHTQQVNNINPSPQLILSVLRQLVNKAGVAQEDIIIYDASRYIADNIFNYCKKEFPNVVFVDQNGGDGRSKVVWSAPVIHYSAKTYTGDKIPTVVAESEYLIDMPILKAHPLAGMTLSAKNHYGTLNGIDHDLARPYDTYTPFVDFMGDKDLGGKTLINILDGLYGAKHSDVIPEKWKSAPFNGTWPASIFMSQDQVALDSVGFDFINSEMGQNMMANSDSYLHEEALANNPPSGTVYAPDGVRLNSLGVHEHWNNSTEKKYSTNLGTGHGIELVDIGGSNVSQVAAPTFNPAGGNYASAKSVTISCSTPGATIKYTLDGSTPNSSSPTYTASINVSDTTTIKAYAIMQGMKDSTVASATYTITPLVSPIPGKIEAEDYNTMNGIQTQGCSEGTLNIGWVNNDDWMDYNVNVSKSGTYKVEYRISSPNTNGIIQLMKGTDVLATTNVPNTGGWQNWQTITADVKLTAGKQTLRVYAKGGDFNFNWLNFISTHDAADVNNDGTVDIMDLASVASLYERTSSASDFISEYDFNNDKIIDIFDLIIVARSIQ</sequence>
<keyword evidence="2" id="KW-0472">Membrane</keyword>
<keyword evidence="2" id="KW-1133">Transmembrane helix</keyword>
<dbReference type="InterPro" id="IPR006584">
    <property type="entry name" value="Cellulose-bd_IV"/>
</dbReference>
<dbReference type="InterPro" id="IPR018247">
    <property type="entry name" value="EF_Hand_1_Ca_BS"/>
</dbReference>
<dbReference type="CDD" id="cd14254">
    <property type="entry name" value="Dockerin_II"/>
    <property type="match status" value="1"/>
</dbReference>
<dbReference type="PROSITE" id="PS51175">
    <property type="entry name" value="CBM6"/>
    <property type="match status" value="1"/>
</dbReference>
<evidence type="ECO:0000259" key="3">
    <source>
        <dbReference type="PROSITE" id="PS51175"/>
    </source>
</evidence>
<name>A0ABS1EWW6_9CLOT</name>
<dbReference type="Gene3D" id="2.60.120.260">
    <property type="entry name" value="Galactose-binding domain-like"/>
    <property type="match status" value="1"/>
</dbReference>
<keyword evidence="5" id="KW-1185">Reference proteome</keyword>
<evidence type="ECO:0000256" key="2">
    <source>
        <dbReference type="SAM" id="Phobius"/>
    </source>
</evidence>
<dbReference type="Pfam" id="PF13290">
    <property type="entry name" value="CHB_HEX_C_1"/>
    <property type="match status" value="1"/>
</dbReference>
<dbReference type="Proteomes" id="UP000596739">
    <property type="component" value="Unassembled WGS sequence"/>
</dbReference>
<keyword evidence="1" id="KW-0732">Signal</keyword>
<evidence type="ECO:0000256" key="1">
    <source>
        <dbReference type="ARBA" id="ARBA00022729"/>
    </source>
</evidence>
<dbReference type="InterPro" id="IPR059177">
    <property type="entry name" value="GH29D-like_dom"/>
</dbReference>
<keyword evidence="2" id="KW-0812">Transmembrane</keyword>
<dbReference type="SUPFAM" id="SSF63446">
    <property type="entry name" value="Type I dockerin domain"/>
    <property type="match status" value="1"/>
</dbReference>
<dbReference type="EMBL" id="JAENHN010000071">
    <property type="protein sequence ID" value="MBK1813867.1"/>
    <property type="molecule type" value="Genomic_DNA"/>
</dbReference>
<feature type="transmembrane region" description="Helical" evidence="2">
    <location>
        <begin position="160"/>
        <end position="179"/>
    </location>
</feature>
<feature type="transmembrane region" description="Helical" evidence="2">
    <location>
        <begin position="95"/>
        <end position="114"/>
    </location>
</feature>
<comment type="caution">
    <text evidence="4">The sequence shown here is derived from an EMBL/GenBank/DDBJ whole genome shotgun (WGS) entry which is preliminary data.</text>
</comment>
<dbReference type="PROSITE" id="PS00018">
    <property type="entry name" value="EF_HAND_1"/>
    <property type="match status" value="1"/>
</dbReference>
<dbReference type="Pfam" id="PF03422">
    <property type="entry name" value="CBM_6"/>
    <property type="match status" value="1"/>
</dbReference>
<dbReference type="InterPro" id="IPR005084">
    <property type="entry name" value="CBM6"/>
</dbReference>
<organism evidence="4 5">
    <name type="scientific">Clostridium yunnanense</name>
    <dbReference type="NCBI Taxonomy" id="2800325"/>
    <lineage>
        <taxon>Bacteria</taxon>
        <taxon>Bacillati</taxon>
        <taxon>Bacillota</taxon>
        <taxon>Clostridia</taxon>
        <taxon>Eubacteriales</taxon>
        <taxon>Clostridiaceae</taxon>
        <taxon>Clostridium</taxon>
    </lineage>
</organism>
<evidence type="ECO:0000313" key="5">
    <source>
        <dbReference type="Proteomes" id="UP000596739"/>
    </source>
</evidence>
<accession>A0ABS1EWW6</accession>
<proteinExistence type="predicted"/>
<dbReference type="Gene3D" id="1.10.1330.10">
    <property type="entry name" value="Dockerin domain"/>
    <property type="match status" value="1"/>
</dbReference>